<reference evidence="2 3" key="1">
    <citation type="submission" date="2017-12" db="EMBL/GenBank/DDBJ databases">
        <title>Genomes of bacteria within cyanobacterial aggregates.</title>
        <authorList>
            <person name="Cai H."/>
        </authorList>
    </citation>
    <scope>NUCLEOTIDE SEQUENCE [LARGE SCALE GENOMIC DNA]</scope>
    <source>
        <strain evidence="2 3">TH16</strain>
    </source>
</reference>
<protein>
    <submittedName>
        <fullName evidence="2">Uncharacterized protein</fullName>
    </submittedName>
</protein>
<evidence type="ECO:0000256" key="1">
    <source>
        <dbReference type="SAM" id="MobiDB-lite"/>
    </source>
</evidence>
<proteinExistence type="predicted"/>
<organism evidence="2 3">
    <name type="scientific">Niveispirillum cyanobacteriorum</name>
    <dbReference type="NCBI Taxonomy" id="1612173"/>
    <lineage>
        <taxon>Bacteria</taxon>
        <taxon>Pseudomonadati</taxon>
        <taxon>Pseudomonadota</taxon>
        <taxon>Alphaproteobacteria</taxon>
        <taxon>Rhodospirillales</taxon>
        <taxon>Azospirillaceae</taxon>
        <taxon>Niveispirillum</taxon>
    </lineage>
</organism>
<dbReference type="Proteomes" id="UP000234752">
    <property type="component" value="Chromosome eg_2"/>
</dbReference>
<sequence length="77" mass="8980">MNVQVMPDIRVLEEVVDGKTMYVVWVNGARASSYPNILQALSFKASLEQRYRNDRSLLEDMLKPSDRERRRPSAREP</sequence>
<accession>A0A2K9NFQ4</accession>
<keyword evidence="3" id="KW-1185">Reference proteome</keyword>
<dbReference type="RefSeq" id="WP_102113514.1">
    <property type="nucleotide sequence ID" value="NZ_BMGN01000012.1"/>
</dbReference>
<name>A0A2K9NFQ4_9PROT</name>
<dbReference type="EMBL" id="CP025612">
    <property type="protein sequence ID" value="AUN31960.1"/>
    <property type="molecule type" value="Genomic_DNA"/>
</dbReference>
<feature type="region of interest" description="Disordered" evidence="1">
    <location>
        <begin position="58"/>
        <end position="77"/>
    </location>
</feature>
<evidence type="ECO:0000313" key="3">
    <source>
        <dbReference type="Proteomes" id="UP000234752"/>
    </source>
</evidence>
<gene>
    <name evidence="2" type="ORF">C0V82_16150</name>
</gene>
<dbReference type="AlphaFoldDB" id="A0A2K9NFQ4"/>
<dbReference type="KEGG" id="ncb:C0V82_16150"/>
<evidence type="ECO:0000313" key="2">
    <source>
        <dbReference type="EMBL" id="AUN31960.1"/>
    </source>
</evidence>